<evidence type="ECO:0000313" key="4">
    <source>
        <dbReference type="EMBL" id="MFB9109076.1"/>
    </source>
</evidence>
<accession>A0ABV5HCA0</accession>
<evidence type="ECO:0000256" key="3">
    <source>
        <dbReference type="RuleBase" id="RU361219"/>
    </source>
</evidence>
<dbReference type="Pfam" id="PF00368">
    <property type="entry name" value="HMG-CoA_red"/>
    <property type="match status" value="1"/>
</dbReference>
<dbReference type="Gene3D" id="3.90.770.10">
    <property type="entry name" value="3-hydroxy-3-methylglutaryl-coenzyme A Reductase, Chain A, domain 2"/>
    <property type="match status" value="2"/>
</dbReference>
<dbReference type="CDD" id="cd00644">
    <property type="entry name" value="HMG-CoA_reductase_classII"/>
    <property type="match status" value="1"/>
</dbReference>
<keyword evidence="3" id="KW-0520">NAD</keyword>
<dbReference type="InterPro" id="IPR023074">
    <property type="entry name" value="HMG_CoA_Rdtase_cat_sf"/>
</dbReference>
<dbReference type="EMBL" id="JBHMFE010000014">
    <property type="protein sequence ID" value="MFB9109076.1"/>
    <property type="molecule type" value="Genomic_DNA"/>
</dbReference>
<comment type="catalytic activity">
    <reaction evidence="3">
        <text>(R)-mevalonate + 2 NAD(+) + CoA = (3S)-3-hydroxy-3-methylglutaryl-CoA + 2 NADH + 2 H(+)</text>
        <dbReference type="Rhea" id="RHEA:14833"/>
        <dbReference type="ChEBI" id="CHEBI:15378"/>
        <dbReference type="ChEBI" id="CHEBI:36464"/>
        <dbReference type="ChEBI" id="CHEBI:43074"/>
        <dbReference type="ChEBI" id="CHEBI:57287"/>
        <dbReference type="ChEBI" id="CHEBI:57540"/>
        <dbReference type="ChEBI" id="CHEBI:57945"/>
        <dbReference type="EC" id="1.1.1.88"/>
    </reaction>
</comment>
<dbReference type="SUPFAM" id="SSF55035">
    <property type="entry name" value="NAD-binding domain of HMG-CoA reductase"/>
    <property type="match status" value="1"/>
</dbReference>
<dbReference type="InterPro" id="IPR009029">
    <property type="entry name" value="HMG_CoA_Rdtase_sub-bd_dom_sf"/>
</dbReference>
<dbReference type="GO" id="GO:0140643">
    <property type="term" value="F:hydroxymethylglutaryl-CoA reductase (NADH) activity"/>
    <property type="evidence" value="ECO:0007669"/>
    <property type="project" value="UniProtKB-EC"/>
</dbReference>
<dbReference type="SUPFAM" id="SSF56542">
    <property type="entry name" value="Substrate-binding domain of HMG-CoA reductase"/>
    <property type="match status" value="1"/>
</dbReference>
<dbReference type="PANTHER" id="PTHR10572">
    <property type="entry name" value="3-HYDROXY-3-METHYLGLUTARYL-COENZYME A REDUCTASE"/>
    <property type="match status" value="1"/>
</dbReference>
<dbReference type="Gene3D" id="1.10.8.660">
    <property type="match status" value="1"/>
</dbReference>
<dbReference type="PROSITE" id="PS50065">
    <property type="entry name" value="HMG_COA_REDUCTASE_4"/>
    <property type="match status" value="1"/>
</dbReference>
<comment type="pathway">
    <text evidence="3">Metabolic intermediate metabolism; (R)-mevalonate degradation; (S)-3-hydroxy-3-methylglutaryl-CoA from (R)-mevalonate: step 1/1.</text>
</comment>
<dbReference type="InterPro" id="IPR009023">
    <property type="entry name" value="HMG_CoA_Rdtase_NAD(P)-bd_sf"/>
</dbReference>
<dbReference type="InterPro" id="IPR023076">
    <property type="entry name" value="HMG_CoA_Rdtase_CS"/>
</dbReference>
<gene>
    <name evidence="4" type="ORF">ACFFVK_10840</name>
</gene>
<organism evidence="4 5">
    <name type="scientific">Flavobacterium gyeonganense</name>
    <dbReference type="NCBI Taxonomy" id="1310418"/>
    <lineage>
        <taxon>Bacteria</taxon>
        <taxon>Pseudomonadati</taxon>
        <taxon>Bacteroidota</taxon>
        <taxon>Flavobacteriia</taxon>
        <taxon>Flavobacteriales</taxon>
        <taxon>Flavobacteriaceae</taxon>
        <taxon>Flavobacterium</taxon>
    </lineage>
</organism>
<protein>
    <recommendedName>
        <fullName evidence="3">3-hydroxy-3-methylglutaryl coenzyme A reductase</fullName>
        <shortName evidence="3">HMG-CoA reductase</shortName>
        <ecNumber evidence="3">1.1.1.88</ecNumber>
    </recommendedName>
</protein>
<dbReference type="PRINTS" id="PR00071">
    <property type="entry name" value="HMGCOARDTASE"/>
</dbReference>
<evidence type="ECO:0000256" key="1">
    <source>
        <dbReference type="ARBA" id="ARBA00007661"/>
    </source>
</evidence>
<reference evidence="4 5" key="1">
    <citation type="submission" date="2024-09" db="EMBL/GenBank/DDBJ databases">
        <authorList>
            <person name="Sun Q."/>
            <person name="Mori K."/>
        </authorList>
    </citation>
    <scope>NUCLEOTIDE SEQUENCE [LARGE SCALE GENOMIC DNA]</scope>
    <source>
        <strain evidence="4 5">CECT 8365</strain>
    </source>
</reference>
<dbReference type="NCBIfam" id="TIGR00532">
    <property type="entry name" value="HMG_CoA_R_NAD"/>
    <property type="match status" value="1"/>
</dbReference>
<keyword evidence="2 3" id="KW-0560">Oxidoreductase</keyword>
<sequence length="432" mass="48329">MNNAVAGFSKLSKKEKINWIAKEFFSNPEEAQNIIRNYWNSDEKLQQLHDEFIENTITNLYIPLGVAPNFLINGKYKTIPMAIEESSVVAAASKSAKYWATRGGFKATVIDTEKIGQVHFTFSGDAQKLEELFNQIKPKFFSDTQSITKNMQQRGGGILDIQLKDKRNLLENYFQLHATFETKDSMGANFINSCLEQFATTLKEEAQNADMDVRVIMSILSNYVPNCIVRAEVSCPVEDLTEKHISNPRDFAERFVQAVQIAEAEPFRAVTHNKGIMNGVDAVVLATGNDFRAVEAAVHAYASKNGQYSSLSHAKIEKGIFTFWLEIPLALGTVGGLTSLHPLVKLCLEILQKPSSKELMEIVAVAGLAQNFAALRSLTTTGIQEGHMKMHLNNIINQFEATEEERHLIKAHFKKTAISHSAVVEFIENLRK</sequence>
<dbReference type="Proteomes" id="UP001589562">
    <property type="component" value="Unassembled WGS sequence"/>
</dbReference>
<dbReference type="RefSeq" id="WP_278008408.1">
    <property type="nucleotide sequence ID" value="NZ_CP121112.1"/>
</dbReference>
<dbReference type="InterPro" id="IPR004553">
    <property type="entry name" value="HMG_CoA_Rdtase_bac-typ"/>
</dbReference>
<dbReference type="PROSITE" id="PS00066">
    <property type="entry name" value="HMG_COA_REDUCTASE_1"/>
    <property type="match status" value="1"/>
</dbReference>
<proteinExistence type="inferred from homology"/>
<comment type="caution">
    <text evidence="4">The sequence shown here is derived from an EMBL/GenBank/DDBJ whole genome shotgun (WGS) entry which is preliminary data.</text>
</comment>
<evidence type="ECO:0000313" key="5">
    <source>
        <dbReference type="Proteomes" id="UP001589562"/>
    </source>
</evidence>
<keyword evidence="5" id="KW-1185">Reference proteome</keyword>
<dbReference type="InterPro" id="IPR002202">
    <property type="entry name" value="HMG_CoA_Rdtase"/>
</dbReference>
<name>A0ABV5HCA0_9FLAO</name>
<comment type="similarity">
    <text evidence="1 3">Belongs to the HMG-CoA reductase family.</text>
</comment>
<evidence type="ECO:0000256" key="2">
    <source>
        <dbReference type="ARBA" id="ARBA00023002"/>
    </source>
</evidence>
<dbReference type="PANTHER" id="PTHR10572:SF24">
    <property type="entry name" value="3-HYDROXY-3-METHYLGLUTARYL-COENZYME A REDUCTASE"/>
    <property type="match status" value="1"/>
</dbReference>
<dbReference type="EC" id="1.1.1.88" evidence="3"/>